<dbReference type="InterPro" id="IPR040079">
    <property type="entry name" value="Glutathione_S-Trfase"/>
</dbReference>
<dbReference type="InterPro" id="IPR036282">
    <property type="entry name" value="Glutathione-S-Trfase_C_sf"/>
</dbReference>
<feature type="domain" description="GST C-terminal" evidence="4">
    <location>
        <begin position="205"/>
        <end position="344"/>
    </location>
</feature>
<dbReference type="PANTHER" id="PTHR44051">
    <property type="entry name" value="GLUTATHIONE S-TRANSFERASE-RELATED"/>
    <property type="match status" value="1"/>
</dbReference>
<dbReference type="PROSITE" id="PS50405">
    <property type="entry name" value="GST_CTER"/>
    <property type="match status" value="1"/>
</dbReference>
<evidence type="ECO:0000259" key="4">
    <source>
        <dbReference type="PROSITE" id="PS50405"/>
    </source>
</evidence>
<dbReference type="Proteomes" id="UP000283090">
    <property type="component" value="Unassembled WGS sequence"/>
</dbReference>
<dbReference type="SFLD" id="SFLDS00019">
    <property type="entry name" value="Glutathione_Transferase_(cytos"/>
    <property type="match status" value="1"/>
</dbReference>
<organism evidence="5 6">
    <name type="scientific">Arthrobotrys flagrans</name>
    <name type="common">Nematode-trapping fungus</name>
    <name type="synonym">Trichothecium flagrans</name>
    <dbReference type="NCBI Taxonomy" id="97331"/>
    <lineage>
        <taxon>Eukaryota</taxon>
        <taxon>Fungi</taxon>
        <taxon>Dikarya</taxon>
        <taxon>Ascomycota</taxon>
        <taxon>Pezizomycotina</taxon>
        <taxon>Orbiliomycetes</taxon>
        <taxon>Orbiliales</taxon>
        <taxon>Orbiliaceae</taxon>
        <taxon>Arthrobotrys</taxon>
    </lineage>
</organism>
<accession>A0A437ADH3</accession>
<comment type="similarity">
    <text evidence="1 2">Belongs to the GST superfamily.</text>
</comment>
<dbReference type="VEuPathDB" id="FungiDB:DFL_000151"/>
<dbReference type="InterPro" id="IPR004046">
    <property type="entry name" value="GST_C"/>
</dbReference>
<dbReference type="OrthoDB" id="422574at2759"/>
<dbReference type="SFLD" id="SFLDG00358">
    <property type="entry name" value="Main_(cytGST)"/>
    <property type="match status" value="1"/>
</dbReference>
<sequence>MIVDATHPSQLLTVLETLKRPLFILSISDTPPRGIQTVRFTNFDTAHPGPSKKADISHTPASHAFYKTAIYDFKEKRVWHGWDLVGRYPKLASRKSNISNTVSTEMSKTPELTLYTGQTPNGIKISIALSLLSLPYTHRPISLPTHEQKSPWFISINPNGRIPALTDHRPPSSLDEPLHIMESGAILLYLVDTYDDENKIGFEKGTREYWEMVQWVFWQNAGLGPMQGQANHFVRYAGEDIRYGKDRYVNETRRLYSVLETRLESQEGKGSRWVVGDRISIADITIFGWAVFAEWAGVGLEGFERVRAWRERMEGVEGVKRGRDVEGAKGLRGVIGDREKEREVEEESRRWILEGMKRDAERK</sequence>
<evidence type="ECO:0008006" key="7">
    <source>
        <dbReference type="Google" id="ProtNLM"/>
    </source>
</evidence>
<dbReference type="InterPro" id="IPR010987">
    <property type="entry name" value="Glutathione-S-Trfase_C-like"/>
</dbReference>
<proteinExistence type="inferred from homology"/>
<dbReference type="GeneID" id="93582462"/>
<dbReference type="AlphaFoldDB" id="A0A437ADH3"/>
<dbReference type="Pfam" id="PF00043">
    <property type="entry name" value="GST_C"/>
    <property type="match status" value="1"/>
</dbReference>
<gene>
    <name evidence="5" type="ORF">DFL_000151</name>
</gene>
<dbReference type="SFLD" id="SFLDG01151">
    <property type="entry name" value="Main.2:_Nu-like"/>
    <property type="match status" value="1"/>
</dbReference>
<dbReference type="STRING" id="97331.A0A437ADH3"/>
<evidence type="ECO:0000313" key="5">
    <source>
        <dbReference type="EMBL" id="RVD89131.1"/>
    </source>
</evidence>
<dbReference type="Pfam" id="PF02798">
    <property type="entry name" value="GST_N"/>
    <property type="match status" value="1"/>
</dbReference>
<keyword evidence="6" id="KW-1185">Reference proteome</keyword>
<reference evidence="5 6" key="1">
    <citation type="submission" date="2019-01" db="EMBL/GenBank/DDBJ databases">
        <title>Intercellular communication is required for trap formation in the nematode-trapping fungus Duddingtonia flagrans.</title>
        <authorList>
            <person name="Youssar L."/>
            <person name="Wernet V."/>
            <person name="Hensel N."/>
            <person name="Hildebrandt H.-G."/>
            <person name="Fischer R."/>
        </authorList>
    </citation>
    <scope>NUCLEOTIDE SEQUENCE [LARGE SCALE GENOMIC DNA]</scope>
    <source>
        <strain evidence="5 6">CBS H-5679</strain>
    </source>
</reference>
<dbReference type="SUPFAM" id="SSF47616">
    <property type="entry name" value="GST C-terminal domain-like"/>
    <property type="match status" value="1"/>
</dbReference>
<protein>
    <recommendedName>
        <fullName evidence="7">Glutathione S-transferase</fullName>
    </recommendedName>
</protein>
<evidence type="ECO:0000313" key="6">
    <source>
        <dbReference type="Proteomes" id="UP000283090"/>
    </source>
</evidence>
<name>A0A437ADH3_ARTFL</name>
<dbReference type="Gene3D" id="1.20.1050.10">
    <property type="match status" value="1"/>
</dbReference>
<dbReference type="PROSITE" id="PS50404">
    <property type="entry name" value="GST_NTER"/>
    <property type="match status" value="1"/>
</dbReference>
<dbReference type="InterPro" id="IPR004045">
    <property type="entry name" value="Glutathione_S-Trfase_N"/>
</dbReference>
<comment type="caution">
    <text evidence="5">The sequence shown here is derived from an EMBL/GenBank/DDBJ whole genome shotgun (WGS) entry which is preliminary data.</text>
</comment>
<evidence type="ECO:0000256" key="2">
    <source>
        <dbReference type="RuleBase" id="RU003494"/>
    </source>
</evidence>
<feature type="domain" description="GST N-terminal" evidence="3">
    <location>
        <begin position="109"/>
        <end position="198"/>
    </location>
</feature>
<dbReference type="PANTHER" id="PTHR44051:SF8">
    <property type="entry name" value="GLUTATHIONE S-TRANSFERASE GSTA"/>
    <property type="match status" value="1"/>
</dbReference>
<dbReference type="SUPFAM" id="SSF52833">
    <property type="entry name" value="Thioredoxin-like"/>
    <property type="match status" value="1"/>
</dbReference>
<evidence type="ECO:0000256" key="1">
    <source>
        <dbReference type="ARBA" id="ARBA00007409"/>
    </source>
</evidence>
<dbReference type="RefSeq" id="XP_067494675.1">
    <property type="nucleotide sequence ID" value="XM_067630139.1"/>
</dbReference>
<dbReference type="InterPro" id="IPR036249">
    <property type="entry name" value="Thioredoxin-like_sf"/>
</dbReference>
<evidence type="ECO:0000259" key="3">
    <source>
        <dbReference type="PROSITE" id="PS50404"/>
    </source>
</evidence>
<dbReference type="CDD" id="cd03048">
    <property type="entry name" value="GST_N_Ure2p_like"/>
    <property type="match status" value="1"/>
</dbReference>
<dbReference type="EMBL" id="SAEB01000001">
    <property type="protein sequence ID" value="RVD89131.1"/>
    <property type="molecule type" value="Genomic_DNA"/>
</dbReference>
<dbReference type="Gene3D" id="3.40.30.10">
    <property type="entry name" value="Glutaredoxin"/>
    <property type="match status" value="1"/>
</dbReference>